<organism evidence="2 3">
    <name type="scientific">Seminavis robusta</name>
    <dbReference type="NCBI Taxonomy" id="568900"/>
    <lineage>
        <taxon>Eukaryota</taxon>
        <taxon>Sar</taxon>
        <taxon>Stramenopiles</taxon>
        <taxon>Ochrophyta</taxon>
        <taxon>Bacillariophyta</taxon>
        <taxon>Bacillariophyceae</taxon>
        <taxon>Bacillariophycidae</taxon>
        <taxon>Naviculales</taxon>
        <taxon>Naviculaceae</taxon>
        <taxon>Seminavis</taxon>
    </lineage>
</organism>
<dbReference type="EMBL" id="CAICTM010000278">
    <property type="protein sequence ID" value="CAB9506790.1"/>
    <property type="molecule type" value="Genomic_DNA"/>
</dbReference>
<keyword evidence="3" id="KW-1185">Reference proteome</keyword>
<gene>
    <name evidence="2" type="ORF">SEMRO_279_G106740.1</name>
</gene>
<dbReference type="Proteomes" id="UP001153069">
    <property type="component" value="Unassembled WGS sequence"/>
</dbReference>
<accession>A0A9N8DR43</accession>
<sequence length="465" mass="53313">MTLICPRSTGTDCAAERDEINDNTTCRAVPLSTGQRGSTTPVTFGVLSIIRFVCLLSVFSVMIVQLHLIFDKIVHSTSDTRNASINCDLEISHLPPPTAITKTVYRKIRLPAQTIYQTIVQNVTLPPKIVYVTRNFTRIEYRYRNGTSSDMENPRGRRRHDRRKLLPLELPFVTKQGMMIVFLNIPWTGGNIIRQLFRHHRDWRYIHPMPMPPQSSNDEITSTLQNWIPGTKLFYEHMIVDGENEPSMMDWKVRDDLNRWRAMARIRNIPFFAFTIVRNPIGFVASQFREAKRGSSGGDGPTSEQEFLHLVQPNPQCSSYCARRCSHEITSSHNNRSHSTQQDPHNNQQVLIEAPSDLQKCKAVYDALKQDLDWIGTTERLSRETLPILQQMIANVQPDPVVTFRDTDIEDVPAKSNFSETATAHVWNATRGDNLIYQRTLQDFPVTMWMNFRPTAFVPDGTNDV</sequence>
<evidence type="ECO:0000313" key="3">
    <source>
        <dbReference type="Proteomes" id="UP001153069"/>
    </source>
</evidence>
<evidence type="ECO:0000256" key="1">
    <source>
        <dbReference type="SAM" id="Phobius"/>
    </source>
</evidence>
<dbReference type="Gene3D" id="3.40.50.300">
    <property type="entry name" value="P-loop containing nucleotide triphosphate hydrolases"/>
    <property type="match status" value="1"/>
</dbReference>
<proteinExistence type="predicted"/>
<protein>
    <submittedName>
        <fullName evidence="2">Uncharacterized protein</fullName>
    </submittedName>
</protein>
<dbReference type="InterPro" id="IPR027417">
    <property type="entry name" value="P-loop_NTPase"/>
</dbReference>
<feature type="transmembrane region" description="Helical" evidence="1">
    <location>
        <begin position="49"/>
        <end position="70"/>
    </location>
</feature>
<keyword evidence="1" id="KW-0472">Membrane</keyword>
<reference evidence="2" key="1">
    <citation type="submission" date="2020-06" db="EMBL/GenBank/DDBJ databases">
        <authorList>
            <consortium name="Plant Systems Biology data submission"/>
        </authorList>
    </citation>
    <scope>NUCLEOTIDE SEQUENCE</scope>
    <source>
        <strain evidence="2">D6</strain>
    </source>
</reference>
<evidence type="ECO:0000313" key="2">
    <source>
        <dbReference type="EMBL" id="CAB9506790.1"/>
    </source>
</evidence>
<dbReference type="AlphaFoldDB" id="A0A9N8DR43"/>
<keyword evidence="1" id="KW-0812">Transmembrane</keyword>
<name>A0A9N8DR43_9STRA</name>
<keyword evidence="1" id="KW-1133">Transmembrane helix</keyword>
<comment type="caution">
    <text evidence="2">The sequence shown here is derived from an EMBL/GenBank/DDBJ whole genome shotgun (WGS) entry which is preliminary data.</text>
</comment>